<sequence>TDRLGKLSRHNVLGGFQSHAIGGRTVKAIQWNAGRVRWRASRSDGPHHAVDNLRREGERQNS</sequence>
<accession>A0A392RTZ6</accession>
<feature type="region of interest" description="Disordered" evidence="1">
    <location>
        <begin position="39"/>
        <end position="62"/>
    </location>
</feature>
<protein>
    <submittedName>
        <fullName evidence="2">Uncharacterized protein</fullName>
    </submittedName>
</protein>
<dbReference type="Proteomes" id="UP000265520">
    <property type="component" value="Unassembled WGS sequence"/>
</dbReference>
<name>A0A392RTZ6_9FABA</name>
<feature type="non-terminal residue" evidence="2">
    <location>
        <position position="1"/>
    </location>
</feature>
<dbReference type="EMBL" id="LXQA010262999">
    <property type="protein sequence ID" value="MCI39046.1"/>
    <property type="molecule type" value="Genomic_DNA"/>
</dbReference>
<evidence type="ECO:0000313" key="3">
    <source>
        <dbReference type="Proteomes" id="UP000265520"/>
    </source>
</evidence>
<evidence type="ECO:0000256" key="1">
    <source>
        <dbReference type="SAM" id="MobiDB-lite"/>
    </source>
</evidence>
<keyword evidence="3" id="KW-1185">Reference proteome</keyword>
<proteinExistence type="predicted"/>
<comment type="caution">
    <text evidence="2">The sequence shown here is derived from an EMBL/GenBank/DDBJ whole genome shotgun (WGS) entry which is preliminary data.</text>
</comment>
<dbReference type="AlphaFoldDB" id="A0A392RTZ6"/>
<feature type="compositionally biased region" description="Basic and acidic residues" evidence="1">
    <location>
        <begin position="41"/>
        <end position="62"/>
    </location>
</feature>
<evidence type="ECO:0000313" key="2">
    <source>
        <dbReference type="EMBL" id="MCI39046.1"/>
    </source>
</evidence>
<reference evidence="2 3" key="1">
    <citation type="journal article" date="2018" name="Front. Plant Sci.">
        <title>Red Clover (Trifolium pratense) and Zigzag Clover (T. medium) - A Picture of Genomic Similarities and Differences.</title>
        <authorList>
            <person name="Dluhosova J."/>
            <person name="Istvanek J."/>
            <person name="Nedelnik J."/>
            <person name="Repkova J."/>
        </authorList>
    </citation>
    <scope>NUCLEOTIDE SEQUENCE [LARGE SCALE GENOMIC DNA]</scope>
    <source>
        <strain evidence="3">cv. 10/8</strain>
        <tissue evidence="2">Leaf</tissue>
    </source>
</reference>
<organism evidence="2 3">
    <name type="scientific">Trifolium medium</name>
    <dbReference type="NCBI Taxonomy" id="97028"/>
    <lineage>
        <taxon>Eukaryota</taxon>
        <taxon>Viridiplantae</taxon>
        <taxon>Streptophyta</taxon>
        <taxon>Embryophyta</taxon>
        <taxon>Tracheophyta</taxon>
        <taxon>Spermatophyta</taxon>
        <taxon>Magnoliopsida</taxon>
        <taxon>eudicotyledons</taxon>
        <taxon>Gunneridae</taxon>
        <taxon>Pentapetalae</taxon>
        <taxon>rosids</taxon>
        <taxon>fabids</taxon>
        <taxon>Fabales</taxon>
        <taxon>Fabaceae</taxon>
        <taxon>Papilionoideae</taxon>
        <taxon>50 kb inversion clade</taxon>
        <taxon>NPAAA clade</taxon>
        <taxon>Hologalegina</taxon>
        <taxon>IRL clade</taxon>
        <taxon>Trifolieae</taxon>
        <taxon>Trifolium</taxon>
    </lineage>
</organism>